<evidence type="ECO:0000259" key="7">
    <source>
        <dbReference type="PROSITE" id="PS50994"/>
    </source>
</evidence>
<dbReference type="Pfam" id="PF00665">
    <property type="entry name" value="rve"/>
    <property type="match status" value="1"/>
</dbReference>
<dbReference type="InterPro" id="IPR001584">
    <property type="entry name" value="Integrase_cat-core"/>
</dbReference>
<dbReference type="GO" id="GO:0003964">
    <property type="term" value="F:RNA-directed DNA polymerase activity"/>
    <property type="evidence" value="ECO:0007669"/>
    <property type="project" value="UniProtKB-KW"/>
</dbReference>
<dbReference type="GO" id="GO:0016787">
    <property type="term" value="F:hydrolase activity"/>
    <property type="evidence" value="ECO:0007669"/>
    <property type="project" value="UniProtKB-KW"/>
</dbReference>
<keyword evidence="1" id="KW-0808">Transferase</keyword>
<dbReference type="InterPro" id="IPR036397">
    <property type="entry name" value="RNaseH_sf"/>
</dbReference>
<name>A0A7L4BPS4_9CHAR</name>
<gene>
    <name evidence="8" type="primary">Ervk7_1</name>
    <name evidence="8" type="ORF">PHASIM_R14976</name>
</gene>
<evidence type="ECO:0000256" key="6">
    <source>
        <dbReference type="ARBA" id="ARBA00022918"/>
    </source>
</evidence>
<feature type="non-terminal residue" evidence="8">
    <location>
        <position position="1"/>
    </location>
</feature>
<dbReference type="GO" id="GO:0004519">
    <property type="term" value="F:endonuclease activity"/>
    <property type="evidence" value="ECO:0007669"/>
    <property type="project" value="UniProtKB-KW"/>
</dbReference>
<dbReference type="GO" id="GO:0015074">
    <property type="term" value="P:DNA integration"/>
    <property type="evidence" value="ECO:0007669"/>
    <property type="project" value="InterPro"/>
</dbReference>
<evidence type="ECO:0000256" key="2">
    <source>
        <dbReference type="ARBA" id="ARBA00022695"/>
    </source>
</evidence>
<sequence length="64" mass="7020">KHVIKHMCAAMAVLGVPQELKTDNGPVYISQQFDHFCKIWGICHTTGIPHSPTGQAIVKRAHAT</sequence>
<keyword evidence="4" id="KW-0255">Endonuclease</keyword>
<dbReference type="SUPFAM" id="SSF53098">
    <property type="entry name" value="Ribonuclease H-like"/>
    <property type="match status" value="1"/>
</dbReference>
<evidence type="ECO:0000313" key="8">
    <source>
        <dbReference type="EMBL" id="NXW39609.1"/>
    </source>
</evidence>
<keyword evidence="9" id="KW-1185">Reference proteome</keyword>
<dbReference type="PANTHER" id="PTHR41694">
    <property type="entry name" value="ENDOGENOUS RETROVIRUS GROUP K MEMBER POL PROTEIN"/>
    <property type="match status" value="1"/>
</dbReference>
<dbReference type="Gene3D" id="3.30.420.10">
    <property type="entry name" value="Ribonuclease H-like superfamily/Ribonuclease H"/>
    <property type="match status" value="1"/>
</dbReference>
<protein>
    <submittedName>
        <fullName evidence="8">POK7 protein</fullName>
    </submittedName>
</protein>
<dbReference type="Proteomes" id="UP000556165">
    <property type="component" value="Unassembled WGS sequence"/>
</dbReference>
<keyword evidence="2" id="KW-0548">Nucleotidyltransferase</keyword>
<keyword evidence="5" id="KW-0378">Hydrolase</keyword>
<comment type="caution">
    <text evidence="8">The sequence shown here is derived from an EMBL/GenBank/DDBJ whole genome shotgun (WGS) entry which is preliminary data.</text>
</comment>
<evidence type="ECO:0000256" key="1">
    <source>
        <dbReference type="ARBA" id="ARBA00022679"/>
    </source>
</evidence>
<dbReference type="InterPro" id="IPR012337">
    <property type="entry name" value="RNaseH-like_sf"/>
</dbReference>
<dbReference type="PANTHER" id="PTHR41694:SF3">
    <property type="entry name" value="RNA-DIRECTED DNA POLYMERASE-RELATED"/>
    <property type="match status" value="1"/>
</dbReference>
<keyword evidence="6" id="KW-0695">RNA-directed DNA polymerase</keyword>
<proteinExistence type="predicted"/>
<keyword evidence="3" id="KW-0540">Nuclease</keyword>
<dbReference type="AlphaFoldDB" id="A0A7L4BPS4"/>
<feature type="domain" description="Integrase catalytic" evidence="7">
    <location>
        <begin position="1"/>
        <end position="64"/>
    </location>
</feature>
<evidence type="ECO:0000256" key="5">
    <source>
        <dbReference type="ARBA" id="ARBA00022801"/>
    </source>
</evidence>
<evidence type="ECO:0000313" key="9">
    <source>
        <dbReference type="Proteomes" id="UP000556165"/>
    </source>
</evidence>
<evidence type="ECO:0000256" key="4">
    <source>
        <dbReference type="ARBA" id="ARBA00022759"/>
    </source>
</evidence>
<organism evidence="8 9">
    <name type="scientific">Phaetusa simplex</name>
    <name type="common">large-billed tern</name>
    <dbReference type="NCBI Taxonomy" id="297813"/>
    <lineage>
        <taxon>Eukaryota</taxon>
        <taxon>Metazoa</taxon>
        <taxon>Chordata</taxon>
        <taxon>Craniata</taxon>
        <taxon>Vertebrata</taxon>
        <taxon>Euteleostomi</taxon>
        <taxon>Archelosauria</taxon>
        <taxon>Archosauria</taxon>
        <taxon>Dinosauria</taxon>
        <taxon>Saurischia</taxon>
        <taxon>Theropoda</taxon>
        <taxon>Coelurosauria</taxon>
        <taxon>Aves</taxon>
        <taxon>Neognathae</taxon>
        <taxon>Neoaves</taxon>
        <taxon>Charadriiformes</taxon>
        <taxon>Laridae</taxon>
        <taxon>Phaetusa</taxon>
    </lineage>
</organism>
<feature type="non-terminal residue" evidence="8">
    <location>
        <position position="64"/>
    </location>
</feature>
<accession>A0A7L4BPS4</accession>
<dbReference type="EMBL" id="VZZW01012970">
    <property type="protein sequence ID" value="NXW39609.1"/>
    <property type="molecule type" value="Genomic_DNA"/>
</dbReference>
<reference evidence="8 9" key="1">
    <citation type="submission" date="2019-09" db="EMBL/GenBank/DDBJ databases">
        <title>Bird 10,000 Genomes (B10K) Project - Family phase.</title>
        <authorList>
            <person name="Zhang G."/>
        </authorList>
    </citation>
    <scope>NUCLEOTIDE SEQUENCE [LARGE SCALE GENOMIC DNA]</scope>
    <source>
        <strain evidence="8">B10K-DU-009-16</strain>
        <tissue evidence="8">Muscle</tissue>
    </source>
</reference>
<dbReference type="PROSITE" id="PS50994">
    <property type="entry name" value="INTEGRASE"/>
    <property type="match status" value="1"/>
</dbReference>
<dbReference type="GO" id="GO:0035613">
    <property type="term" value="F:RNA stem-loop binding"/>
    <property type="evidence" value="ECO:0007669"/>
    <property type="project" value="TreeGrafter"/>
</dbReference>
<evidence type="ECO:0000256" key="3">
    <source>
        <dbReference type="ARBA" id="ARBA00022722"/>
    </source>
</evidence>